<protein>
    <submittedName>
        <fullName evidence="2">NADH dehydrogenase [ubiquinone] 1 alpha subcomplex assembly factor 4-like</fullName>
    </submittedName>
</protein>
<sequence>MGARIARTFRNINIENKAQKYIDKDIPRPAPRHSTTVEKIDTFVKSNPHIAEEVKTKHVKLDEFLKKVRVESTEGAVKKLESVDSTARPMNERKLPMDTKKVDLMSAFDAPREIPEGKLSVVMALELLSKHKRSPEKWPAERLAEDFNMDLETTKHIIQYFKVFKVHTIGPSEDMVKGIRA</sequence>
<dbReference type="RefSeq" id="XP_002738494.1">
    <property type="nucleotide sequence ID" value="XM_002738448.2"/>
</dbReference>
<dbReference type="PANTHER" id="PTHR13338">
    <property type="entry name" value="UPF0240 PROTEIN"/>
    <property type="match status" value="1"/>
</dbReference>
<dbReference type="Proteomes" id="UP000694865">
    <property type="component" value="Unplaced"/>
</dbReference>
<dbReference type="PANTHER" id="PTHR13338:SF4">
    <property type="entry name" value="NADH DEHYDROGENASE [UBIQUINONE] 1 ALPHA SUBCOMPLEX ASSEMBLY FACTOR 4"/>
    <property type="match status" value="1"/>
</dbReference>
<name>A0ABM0GVX2_SACKO</name>
<gene>
    <name evidence="2" type="primary">LOC100366416</name>
</gene>
<reference evidence="2" key="1">
    <citation type="submission" date="2025-08" db="UniProtKB">
        <authorList>
            <consortium name="RefSeq"/>
        </authorList>
    </citation>
    <scope>IDENTIFICATION</scope>
    <source>
        <tissue evidence="2">Testes</tissue>
    </source>
</reference>
<dbReference type="InterPro" id="IPR009622">
    <property type="entry name" value="NDUFAF4"/>
</dbReference>
<keyword evidence="1" id="KW-1185">Reference proteome</keyword>
<proteinExistence type="predicted"/>
<evidence type="ECO:0000313" key="1">
    <source>
        <dbReference type="Proteomes" id="UP000694865"/>
    </source>
</evidence>
<evidence type="ECO:0000313" key="2">
    <source>
        <dbReference type="RefSeq" id="XP_002738494.1"/>
    </source>
</evidence>
<accession>A0ABM0GVX2</accession>
<dbReference type="GeneID" id="100366416"/>
<organism evidence="1 2">
    <name type="scientific">Saccoglossus kowalevskii</name>
    <name type="common">Acorn worm</name>
    <dbReference type="NCBI Taxonomy" id="10224"/>
    <lineage>
        <taxon>Eukaryota</taxon>
        <taxon>Metazoa</taxon>
        <taxon>Hemichordata</taxon>
        <taxon>Enteropneusta</taxon>
        <taxon>Harrimaniidae</taxon>
        <taxon>Saccoglossus</taxon>
    </lineage>
</organism>
<dbReference type="Pfam" id="PF06784">
    <property type="entry name" value="UPF0240"/>
    <property type="match status" value="1"/>
</dbReference>